<gene>
    <name evidence="1" type="ORF">S06H3_56897</name>
</gene>
<comment type="caution">
    <text evidence="1">The sequence shown here is derived from an EMBL/GenBank/DDBJ whole genome shotgun (WGS) entry which is preliminary data.</text>
</comment>
<proteinExistence type="predicted"/>
<accession>X1PIE5</accession>
<name>X1PIE5_9ZZZZ</name>
<organism evidence="1">
    <name type="scientific">marine sediment metagenome</name>
    <dbReference type="NCBI Taxonomy" id="412755"/>
    <lineage>
        <taxon>unclassified sequences</taxon>
        <taxon>metagenomes</taxon>
        <taxon>ecological metagenomes</taxon>
    </lineage>
</organism>
<reference evidence="1" key="1">
    <citation type="journal article" date="2014" name="Front. Microbiol.">
        <title>High frequency of phylogenetically diverse reductive dehalogenase-homologous genes in deep subseafloor sedimentary metagenomes.</title>
        <authorList>
            <person name="Kawai M."/>
            <person name="Futagami T."/>
            <person name="Toyoda A."/>
            <person name="Takaki Y."/>
            <person name="Nishi S."/>
            <person name="Hori S."/>
            <person name="Arai W."/>
            <person name="Tsubouchi T."/>
            <person name="Morono Y."/>
            <person name="Uchiyama I."/>
            <person name="Ito T."/>
            <person name="Fujiyama A."/>
            <person name="Inagaki F."/>
            <person name="Takami H."/>
        </authorList>
    </citation>
    <scope>NUCLEOTIDE SEQUENCE</scope>
    <source>
        <strain evidence="1">Expedition CK06-06</strain>
    </source>
</reference>
<protein>
    <submittedName>
        <fullName evidence="1">Uncharacterized protein</fullName>
    </submittedName>
</protein>
<dbReference type="EMBL" id="BARV01036651">
    <property type="protein sequence ID" value="GAI56047.1"/>
    <property type="molecule type" value="Genomic_DNA"/>
</dbReference>
<dbReference type="AlphaFoldDB" id="X1PIE5"/>
<evidence type="ECO:0000313" key="1">
    <source>
        <dbReference type="EMBL" id="GAI56047.1"/>
    </source>
</evidence>
<sequence length="47" mass="5527">MNVELRILNKKTEKDVKELYGYEVGIDLEELPPMATFKIDDPQEFVK</sequence>